<evidence type="ECO:0000313" key="2">
    <source>
        <dbReference type="Proteomes" id="UP000737018"/>
    </source>
</evidence>
<comment type="caution">
    <text evidence="1">The sequence shown here is derived from an EMBL/GenBank/DDBJ whole genome shotgun (WGS) entry which is preliminary data.</text>
</comment>
<name>A0A8J4Q6F4_9ROSI</name>
<dbReference type="PANTHER" id="PTHR43536:SF1">
    <property type="entry name" value="MANNOSYLGLYCOPROTEIN ENDO-BETA-MANNOSIDASE"/>
    <property type="match status" value="1"/>
</dbReference>
<organism evidence="1 2">
    <name type="scientific">Castanea mollissima</name>
    <name type="common">Chinese chestnut</name>
    <dbReference type="NCBI Taxonomy" id="60419"/>
    <lineage>
        <taxon>Eukaryota</taxon>
        <taxon>Viridiplantae</taxon>
        <taxon>Streptophyta</taxon>
        <taxon>Embryophyta</taxon>
        <taxon>Tracheophyta</taxon>
        <taxon>Spermatophyta</taxon>
        <taxon>Magnoliopsida</taxon>
        <taxon>eudicotyledons</taxon>
        <taxon>Gunneridae</taxon>
        <taxon>Pentapetalae</taxon>
        <taxon>rosids</taxon>
        <taxon>fabids</taxon>
        <taxon>Fagales</taxon>
        <taxon>Fagaceae</taxon>
        <taxon>Castanea</taxon>
    </lineage>
</organism>
<proteinExistence type="predicted"/>
<protein>
    <submittedName>
        <fullName evidence="1">Uncharacterized protein</fullName>
    </submittedName>
</protein>
<sequence>MFQGHSLDVSNTRHPDGQNLLAVLVHSPDHPARIPPKGVKVRFFDKPDLCWLNGMGNPCTKFILLLMLGDMENVMLGAIYLASKKLRAVLMVPQLWQEFWITGDVDGRGSLWDGFANGMGGFTDGPCELQNPETFFKNDFYSYGFNPEIELYGAPKDLDDFCLKAQLANYIQLC</sequence>
<dbReference type="AlphaFoldDB" id="A0A8J4Q6F4"/>
<dbReference type="PANTHER" id="PTHR43536">
    <property type="entry name" value="MANNOSYLGLYCOPROTEIN ENDO-BETA-MANNOSIDASE"/>
    <property type="match status" value="1"/>
</dbReference>
<dbReference type="InterPro" id="IPR043534">
    <property type="entry name" value="EBDG/EBM"/>
</dbReference>
<dbReference type="OrthoDB" id="408532at2759"/>
<dbReference type="EMBL" id="JRKL02012749">
    <property type="protein sequence ID" value="KAF3943878.1"/>
    <property type="molecule type" value="Genomic_DNA"/>
</dbReference>
<dbReference type="Proteomes" id="UP000737018">
    <property type="component" value="Unassembled WGS sequence"/>
</dbReference>
<reference evidence="1" key="1">
    <citation type="submission" date="2020-03" db="EMBL/GenBank/DDBJ databases">
        <title>Castanea mollissima Vanexum genome sequencing.</title>
        <authorList>
            <person name="Staton M."/>
        </authorList>
    </citation>
    <scope>NUCLEOTIDE SEQUENCE</scope>
    <source>
        <tissue evidence="1">Leaf</tissue>
    </source>
</reference>
<evidence type="ECO:0000313" key="1">
    <source>
        <dbReference type="EMBL" id="KAF3943878.1"/>
    </source>
</evidence>
<keyword evidence="2" id="KW-1185">Reference proteome</keyword>
<accession>A0A8J4Q6F4</accession>
<gene>
    <name evidence="1" type="ORF">CMV_029593</name>
</gene>
<dbReference type="GO" id="GO:0004553">
    <property type="term" value="F:hydrolase activity, hydrolyzing O-glycosyl compounds"/>
    <property type="evidence" value="ECO:0007669"/>
    <property type="project" value="InterPro"/>
</dbReference>